<reference evidence="3" key="1">
    <citation type="submission" date="2020-02" db="EMBL/GenBank/DDBJ databases">
        <authorList>
            <person name="Meier V. D."/>
        </authorList>
    </citation>
    <scope>NUCLEOTIDE SEQUENCE</scope>
    <source>
        <strain evidence="3">AVDCRST_MAG49</strain>
    </source>
</reference>
<feature type="domain" description="HTH marR-type" evidence="2">
    <location>
        <begin position="40"/>
        <end position="181"/>
    </location>
</feature>
<evidence type="ECO:0000313" key="3">
    <source>
        <dbReference type="EMBL" id="CAA9570780.1"/>
    </source>
</evidence>
<feature type="region of interest" description="Disordered" evidence="1">
    <location>
        <begin position="1"/>
        <end position="39"/>
    </location>
</feature>
<dbReference type="InterPro" id="IPR039422">
    <property type="entry name" value="MarR/SlyA-like"/>
</dbReference>
<dbReference type="PANTHER" id="PTHR33164">
    <property type="entry name" value="TRANSCRIPTIONAL REGULATOR, MARR FAMILY"/>
    <property type="match status" value="1"/>
</dbReference>
<dbReference type="InterPro" id="IPR036390">
    <property type="entry name" value="WH_DNA-bd_sf"/>
</dbReference>
<dbReference type="Gene3D" id="1.10.10.10">
    <property type="entry name" value="Winged helix-like DNA-binding domain superfamily/Winged helix DNA-binding domain"/>
    <property type="match status" value="1"/>
</dbReference>
<proteinExistence type="predicted"/>
<dbReference type="SMART" id="SM00347">
    <property type="entry name" value="HTH_MARR"/>
    <property type="match status" value="1"/>
</dbReference>
<sequence>MAWQGAVKNDADDDGPERTAVGTSPTAAPVPDAAGPRSDLDEAGRALFRLGRLFARRSLGDLLAERTPRGVERSRAVVVQTVADGPDSPGEEVSVGTVAGRLGLDPSTASRLVAAAIRGGYLASAPSAADRRRRRLELTDAGRVLAARARDHQRATFAHVTRDWADAERDAFARLFVRFVEAGAEDLSRDRADDAPGS</sequence>
<accession>A0A6J4V6I9</accession>
<dbReference type="InterPro" id="IPR036388">
    <property type="entry name" value="WH-like_DNA-bd_sf"/>
</dbReference>
<dbReference type="Pfam" id="PF12802">
    <property type="entry name" value="MarR_2"/>
    <property type="match status" value="1"/>
</dbReference>
<dbReference type="GO" id="GO:0006950">
    <property type="term" value="P:response to stress"/>
    <property type="evidence" value="ECO:0007669"/>
    <property type="project" value="TreeGrafter"/>
</dbReference>
<dbReference type="InterPro" id="IPR000835">
    <property type="entry name" value="HTH_MarR-typ"/>
</dbReference>
<dbReference type="PROSITE" id="PS50995">
    <property type="entry name" value="HTH_MARR_2"/>
    <property type="match status" value="1"/>
</dbReference>
<dbReference type="GO" id="GO:0003700">
    <property type="term" value="F:DNA-binding transcription factor activity"/>
    <property type="evidence" value="ECO:0007669"/>
    <property type="project" value="InterPro"/>
</dbReference>
<dbReference type="SUPFAM" id="SSF46785">
    <property type="entry name" value="Winged helix' DNA-binding domain"/>
    <property type="match status" value="1"/>
</dbReference>
<dbReference type="AlphaFoldDB" id="A0A6J4V6I9"/>
<protein>
    <recommendedName>
        <fullName evidence="2">HTH marR-type domain-containing protein</fullName>
    </recommendedName>
</protein>
<gene>
    <name evidence="3" type="ORF">AVDCRST_MAG49-3587</name>
</gene>
<name>A0A6J4V6I9_9BACT</name>
<dbReference type="EMBL" id="CADCWG010000249">
    <property type="protein sequence ID" value="CAA9570780.1"/>
    <property type="molecule type" value="Genomic_DNA"/>
</dbReference>
<evidence type="ECO:0000259" key="2">
    <source>
        <dbReference type="PROSITE" id="PS50995"/>
    </source>
</evidence>
<dbReference type="PANTHER" id="PTHR33164:SF57">
    <property type="entry name" value="MARR-FAMILY TRANSCRIPTIONAL REGULATOR"/>
    <property type="match status" value="1"/>
</dbReference>
<organism evidence="3">
    <name type="scientific">uncultured Thermomicrobiales bacterium</name>
    <dbReference type="NCBI Taxonomy" id="1645740"/>
    <lineage>
        <taxon>Bacteria</taxon>
        <taxon>Pseudomonadati</taxon>
        <taxon>Thermomicrobiota</taxon>
        <taxon>Thermomicrobia</taxon>
        <taxon>Thermomicrobiales</taxon>
        <taxon>environmental samples</taxon>
    </lineage>
</organism>
<evidence type="ECO:0000256" key="1">
    <source>
        <dbReference type="SAM" id="MobiDB-lite"/>
    </source>
</evidence>